<dbReference type="Gene3D" id="3.40.630.30">
    <property type="match status" value="1"/>
</dbReference>
<evidence type="ECO:0000313" key="3">
    <source>
        <dbReference type="EMBL" id="CEM19654.1"/>
    </source>
</evidence>
<dbReference type="VEuPathDB" id="CryptoDB:Cvel_3840"/>
<dbReference type="CDD" id="cd04301">
    <property type="entry name" value="NAT_SF"/>
    <property type="match status" value="1"/>
</dbReference>
<protein>
    <recommendedName>
        <fullName evidence="2">N-acetyltransferase domain-containing protein</fullName>
    </recommendedName>
</protein>
<gene>
    <name evidence="3" type="ORF">Cvel_3840</name>
</gene>
<organism evidence="3">
    <name type="scientific">Chromera velia CCMP2878</name>
    <dbReference type="NCBI Taxonomy" id="1169474"/>
    <lineage>
        <taxon>Eukaryota</taxon>
        <taxon>Sar</taxon>
        <taxon>Alveolata</taxon>
        <taxon>Colpodellida</taxon>
        <taxon>Chromeraceae</taxon>
        <taxon>Chromera</taxon>
    </lineage>
</organism>
<feature type="domain" description="N-acetyltransferase" evidence="2">
    <location>
        <begin position="3"/>
        <end position="164"/>
    </location>
</feature>
<proteinExistence type="predicted"/>
<reference evidence="3" key="1">
    <citation type="submission" date="2014-11" db="EMBL/GenBank/DDBJ databases">
        <authorList>
            <person name="Otto D Thomas"/>
            <person name="Naeem Raeece"/>
        </authorList>
    </citation>
    <scope>NUCLEOTIDE SEQUENCE</scope>
</reference>
<evidence type="ECO:0000256" key="1">
    <source>
        <dbReference type="SAM" id="MobiDB-lite"/>
    </source>
</evidence>
<dbReference type="PROSITE" id="PS51186">
    <property type="entry name" value="GNAT"/>
    <property type="match status" value="1"/>
</dbReference>
<dbReference type="GO" id="GO:0016747">
    <property type="term" value="F:acyltransferase activity, transferring groups other than amino-acyl groups"/>
    <property type="evidence" value="ECO:0007669"/>
    <property type="project" value="InterPro"/>
</dbReference>
<name>A0A0G4FWQ5_9ALVE</name>
<dbReference type="EMBL" id="CDMZ01000695">
    <property type="protein sequence ID" value="CEM19654.1"/>
    <property type="molecule type" value="Genomic_DNA"/>
</dbReference>
<dbReference type="InterPro" id="IPR000182">
    <property type="entry name" value="GNAT_dom"/>
</dbReference>
<feature type="region of interest" description="Disordered" evidence="1">
    <location>
        <begin position="175"/>
        <end position="196"/>
    </location>
</feature>
<dbReference type="Pfam" id="PF00583">
    <property type="entry name" value="Acetyltransf_1"/>
    <property type="match status" value="1"/>
</dbReference>
<dbReference type="AlphaFoldDB" id="A0A0G4FWQ5"/>
<dbReference type="SUPFAM" id="SSF55729">
    <property type="entry name" value="Acyl-CoA N-acyltransferases (Nat)"/>
    <property type="match status" value="1"/>
</dbReference>
<sequence length="231" mass="26618">MGMSLQWSRFSDLSELVEFVNLAYRGDYSFFFSGNRTSREELTGGQYGQSEAFCLCLEDEWVGVFVLTIVKEWDSERGEEVTVGYINMLCVHPEHRNAGHGTRLVKKAEDEARARSCVKLKACVMPLVPAVRYWWTGKQGYRLTGRVSAFPEELLPFVKEEFHPPPTFLKETELQDAQKQKQEGKQEEKEVQKHASLESGRRMLSVEKMPETFVYFADIERSLCIDRPMAV</sequence>
<evidence type="ECO:0000259" key="2">
    <source>
        <dbReference type="PROSITE" id="PS51186"/>
    </source>
</evidence>
<accession>A0A0G4FWQ5</accession>
<dbReference type="InterPro" id="IPR016181">
    <property type="entry name" value="Acyl_CoA_acyltransferase"/>
</dbReference>